<name>A0A1V6PA72_PENDC</name>
<dbReference type="EMBL" id="MDYL01000013">
    <property type="protein sequence ID" value="OQD73881.1"/>
    <property type="molecule type" value="Genomic_DNA"/>
</dbReference>
<dbReference type="GO" id="GO:0045047">
    <property type="term" value="P:protein targeting to ER"/>
    <property type="evidence" value="ECO:0007669"/>
    <property type="project" value="TreeGrafter"/>
</dbReference>
<dbReference type="PANTHER" id="PTHR13085">
    <property type="entry name" value="MICROSOMAL SIGNAL PEPTIDASE 25 KDA SUBUNIT"/>
    <property type="match status" value="1"/>
</dbReference>
<keyword evidence="7 10" id="KW-0472">Membrane</keyword>
<feature type="transmembrane region" description="Helical" evidence="10">
    <location>
        <begin position="44"/>
        <end position="62"/>
    </location>
</feature>
<evidence type="ECO:0000256" key="3">
    <source>
        <dbReference type="ARBA" id="ARBA00017057"/>
    </source>
</evidence>
<dbReference type="Pfam" id="PF06703">
    <property type="entry name" value="SPC25"/>
    <property type="match status" value="1"/>
</dbReference>
<feature type="region of interest" description="Disordered" evidence="9">
    <location>
        <begin position="183"/>
        <end position="209"/>
    </location>
</feature>
<dbReference type="GO" id="GO:0005787">
    <property type="term" value="C:signal peptidase complex"/>
    <property type="evidence" value="ECO:0007669"/>
    <property type="project" value="InterPro"/>
</dbReference>
<dbReference type="InterPro" id="IPR009582">
    <property type="entry name" value="Spc2/SPCS2"/>
</dbReference>
<evidence type="ECO:0000256" key="9">
    <source>
        <dbReference type="SAM" id="MobiDB-lite"/>
    </source>
</evidence>
<evidence type="ECO:0000256" key="5">
    <source>
        <dbReference type="ARBA" id="ARBA00022824"/>
    </source>
</evidence>
<evidence type="ECO:0000256" key="10">
    <source>
        <dbReference type="SAM" id="Phobius"/>
    </source>
</evidence>
<evidence type="ECO:0000313" key="11">
    <source>
        <dbReference type="EMBL" id="OQD73881.1"/>
    </source>
</evidence>
<comment type="similarity">
    <text evidence="2">Belongs to the SPCS2 family.</text>
</comment>
<dbReference type="AlphaFoldDB" id="A0A1V6PA72"/>
<comment type="subcellular location">
    <subcellularLocation>
        <location evidence="1">Endoplasmic reticulum membrane</location>
        <topology evidence="1">Multi-pass membrane protein</topology>
    </subcellularLocation>
</comment>
<feature type="transmembrane region" description="Helical" evidence="10">
    <location>
        <begin position="74"/>
        <end position="97"/>
    </location>
</feature>
<gene>
    <name evidence="11" type="ORF">PENDEC_c013G05605</name>
</gene>
<dbReference type="Proteomes" id="UP000191522">
    <property type="component" value="Unassembled WGS sequence"/>
</dbReference>
<dbReference type="OrthoDB" id="29558at2759"/>
<evidence type="ECO:0000256" key="8">
    <source>
        <dbReference type="ARBA" id="ARBA00045608"/>
    </source>
</evidence>
<evidence type="ECO:0000256" key="2">
    <source>
        <dbReference type="ARBA" id="ARBA00007324"/>
    </source>
</evidence>
<sequence length="209" mass="23053">MASNKVPVYSTNDLKSTTDDALAPYLANLPAPYTFAIDHTKSNVRFLLGYSAVAIAGFTFYADRKLGWEATTSPWIIAAVASYFILNSALTFWIWAVEAGEVFSGKRKTGEFILISSSVVKNSVPYKLHVVYKSPTGKVLQDKRFEAPFTRWFSKEGVFHPEPFRHWLASEVDVLRLAAKENEKKTGGVAVAVAVPSPGESSKDGKRRG</sequence>
<dbReference type="PANTHER" id="PTHR13085:SF0">
    <property type="entry name" value="SIGNAL PEPTIDASE COMPLEX SUBUNIT 2"/>
    <property type="match status" value="1"/>
</dbReference>
<keyword evidence="12" id="KW-1185">Reference proteome</keyword>
<evidence type="ECO:0000313" key="12">
    <source>
        <dbReference type="Proteomes" id="UP000191522"/>
    </source>
</evidence>
<accession>A0A1V6PA72</accession>
<evidence type="ECO:0000256" key="1">
    <source>
        <dbReference type="ARBA" id="ARBA00004477"/>
    </source>
</evidence>
<proteinExistence type="inferred from homology"/>
<dbReference type="OMA" id="KHACDDA"/>
<comment type="caution">
    <text evidence="11">The sequence shown here is derived from an EMBL/GenBank/DDBJ whole genome shotgun (WGS) entry which is preliminary data.</text>
</comment>
<dbReference type="GO" id="GO:0006465">
    <property type="term" value="P:signal peptide processing"/>
    <property type="evidence" value="ECO:0007669"/>
    <property type="project" value="InterPro"/>
</dbReference>
<evidence type="ECO:0000256" key="4">
    <source>
        <dbReference type="ARBA" id="ARBA00022692"/>
    </source>
</evidence>
<evidence type="ECO:0000256" key="6">
    <source>
        <dbReference type="ARBA" id="ARBA00022989"/>
    </source>
</evidence>
<keyword evidence="4 10" id="KW-0812">Transmembrane</keyword>
<organism evidence="11 12">
    <name type="scientific">Penicillium decumbens</name>
    <dbReference type="NCBI Taxonomy" id="69771"/>
    <lineage>
        <taxon>Eukaryota</taxon>
        <taxon>Fungi</taxon>
        <taxon>Dikarya</taxon>
        <taxon>Ascomycota</taxon>
        <taxon>Pezizomycotina</taxon>
        <taxon>Eurotiomycetes</taxon>
        <taxon>Eurotiomycetidae</taxon>
        <taxon>Eurotiales</taxon>
        <taxon>Aspergillaceae</taxon>
        <taxon>Penicillium</taxon>
    </lineage>
</organism>
<keyword evidence="6 10" id="KW-1133">Transmembrane helix</keyword>
<reference evidence="12" key="1">
    <citation type="journal article" date="2017" name="Nat. Microbiol.">
        <title>Global analysis of biosynthetic gene clusters reveals vast potential of secondary metabolite production in Penicillium species.</title>
        <authorList>
            <person name="Nielsen J.C."/>
            <person name="Grijseels S."/>
            <person name="Prigent S."/>
            <person name="Ji B."/>
            <person name="Dainat J."/>
            <person name="Nielsen K.F."/>
            <person name="Frisvad J.C."/>
            <person name="Workman M."/>
            <person name="Nielsen J."/>
        </authorList>
    </citation>
    <scope>NUCLEOTIDE SEQUENCE [LARGE SCALE GENOMIC DNA]</scope>
    <source>
        <strain evidence="12">IBT 11843</strain>
    </source>
</reference>
<protein>
    <recommendedName>
        <fullName evidence="3">Signal peptidase complex subunit 2</fullName>
    </recommendedName>
</protein>
<comment type="function">
    <text evidence="8">Component of the signal peptidase complex (SPC) which catalyzes the cleavage of N-terminal signal sequences from nascent proteins as they are translocated into the lumen of the endoplasmic reticulum. Enhances the enzymatic activity of SPC and facilitates the interactions between different components of the translocation site.</text>
</comment>
<keyword evidence="5" id="KW-0256">Endoplasmic reticulum</keyword>
<evidence type="ECO:0000256" key="7">
    <source>
        <dbReference type="ARBA" id="ARBA00023136"/>
    </source>
</evidence>